<gene>
    <name evidence="5" type="ORF">EDC03_1203</name>
</gene>
<dbReference type="Gene3D" id="3.40.630.190">
    <property type="entry name" value="LCP protein"/>
    <property type="match status" value="1"/>
</dbReference>
<reference evidence="5 6" key="1">
    <citation type="journal article" date="2015" name="Stand. Genomic Sci.">
        <title>Genomic Encyclopedia of Bacterial and Archaeal Type Strains, Phase III: the genomes of soil and plant-associated and newly described type strains.</title>
        <authorList>
            <person name="Whitman W.B."/>
            <person name="Woyke T."/>
            <person name="Klenk H.P."/>
            <person name="Zhou Y."/>
            <person name="Lilburn T.G."/>
            <person name="Beck B.J."/>
            <person name="De Vos P."/>
            <person name="Vandamme P."/>
            <person name="Eisen J.A."/>
            <person name="Garrity G."/>
            <person name="Hugenholtz P."/>
            <person name="Kyrpides N.C."/>
        </authorList>
    </citation>
    <scope>NUCLEOTIDE SEQUENCE [LARGE SCALE GENOMIC DNA]</scope>
    <source>
        <strain evidence="5 6">CECT 7306</strain>
    </source>
</reference>
<dbReference type="Proteomes" id="UP000276232">
    <property type="component" value="Unassembled WGS sequence"/>
</dbReference>
<feature type="compositionally biased region" description="Basic and acidic residues" evidence="2">
    <location>
        <begin position="61"/>
        <end position="82"/>
    </location>
</feature>
<dbReference type="AlphaFoldDB" id="A0A3N1HM79"/>
<evidence type="ECO:0000256" key="3">
    <source>
        <dbReference type="SAM" id="Phobius"/>
    </source>
</evidence>
<protein>
    <submittedName>
        <fullName evidence="5">LytR family transcriptional attenuator</fullName>
    </submittedName>
</protein>
<dbReference type="InterPro" id="IPR050922">
    <property type="entry name" value="LytR/CpsA/Psr_CW_biosynth"/>
</dbReference>
<proteinExistence type="inferred from homology"/>
<comment type="similarity">
    <text evidence="1">Belongs to the LytR/CpsA/Psr (LCP) family.</text>
</comment>
<feature type="domain" description="Cell envelope-related transcriptional attenuator" evidence="4">
    <location>
        <begin position="172"/>
        <end position="314"/>
    </location>
</feature>
<evidence type="ECO:0000313" key="5">
    <source>
        <dbReference type="EMBL" id="ROP43610.1"/>
    </source>
</evidence>
<keyword evidence="3" id="KW-0812">Transmembrane</keyword>
<dbReference type="NCBIfam" id="TIGR00350">
    <property type="entry name" value="lytR_cpsA_psr"/>
    <property type="match status" value="1"/>
</dbReference>
<dbReference type="PANTHER" id="PTHR33392">
    <property type="entry name" value="POLYISOPRENYL-TEICHOIC ACID--PEPTIDOGLYCAN TEICHOIC ACID TRANSFERASE TAGU"/>
    <property type="match status" value="1"/>
</dbReference>
<keyword evidence="6" id="KW-1185">Reference proteome</keyword>
<dbReference type="EMBL" id="RJKN01000003">
    <property type="protein sequence ID" value="ROP43610.1"/>
    <property type="molecule type" value="Genomic_DNA"/>
</dbReference>
<evidence type="ECO:0000256" key="1">
    <source>
        <dbReference type="ARBA" id="ARBA00006068"/>
    </source>
</evidence>
<dbReference type="InterPro" id="IPR004474">
    <property type="entry name" value="LytR_CpsA_psr"/>
</dbReference>
<accession>A0A3N1HM79</accession>
<dbReference type="InParanoid" id="A0A3N1HM79"/>
<keyword evidence="3" id="KW-0472">Membrane</keyword>
<feature type="transmembrane region" description="Helical" evidence="3">
    <location>
        <begin position="105"/>
        <end position="124"/>
    </location>
</feature>
<comment type="caution">
    <text evidence="5">The sequence shown here is derived from an EMBL/GenBank/DDBJ whole genome shotgun (WGS) entry which is preliminary data.</text>
</comment>
<evidence type="ECO:0000259" key="4">
    <source>
        <dbReference type="Pfam" id="PF03816"/>
    </source>
</evidence>
<evidence type="ECO:0000313" key="6">
    <source>
        <dbReference type="Proteomes" id="UP000276232"/>
    </source>
</evidence>
<name>A0A3N1HM79_9ACTN</name>
<sequence>MPILLRMPSQPEPRRVPAAEEPRWGPSTTYRSRPRVLRGGTGDDRRQLPPPSSPRPAGATTDRREPPLPRPGERDARGRVPLERPPSGGTTYGRRTSARVRRRRTVAVVALLLVAALVVYPVVLGTTALGALQREDALGASAVSGTPGHTYLLVGSDSREGTTIGGDAEGERTDSIIMLHVPRWGGPSVLVSIPRDSYVAVPGYYETKINAAFSLGGAPLLVDTVEQATGVKIDDYVETGFTGFADVVDAVGGVEMCPETAIVDPKARLDIEAGCQLMDGDTALGYARTRYEDPRGDIGRGDRQRELMSAIAAKGTSPSLLLNPFRAVPTAGAAGGALTVDDSTGLWDLATFARGMRSASSADGISMTVPVARSDRITNSGQVVDWDEAQADALWTALREDDTDAVRAIAEAQEAQVS</sequence>
<feature type="compositionally biased region" description="Basic and acidic residues" evidence="2">
    <location>
        <begin position="12"/>
        <end position="23"/>
    </location>
</feature>
<keyword evidence="3" id="KW-1133">Transmembrane helix</keyword>
<evidence type="ECO:0000256" key="2">
    <source>
        <dbReference type="SAM" id="MobiDB-lite"/>
    </source>
</evidence>
<dbReference type="PANTHER" id="PTHR33392:SF6">
    <property type="entry name" value="POLYISOPRENYL-TEICHOIC ACID--PEPTIDOGLYCAN TEICHOIC ACID TRANSFERASE TAGU"/>
    <property type="match status" value="1"/>
</dbReference>
<dbReference type="Pfam" id="PF03816">
    <property type="entry name" value="LytR_cpsA_psr"/>
    <property type="match status" value="1"/>
</dbReference>
<organism evidence="5 6">
    <name type="scientific">Pseudokineococcus lusitanus</name>
    <dbReference type="NCBI Taxonomy" id="763993"/>
    <lineage>
        <taxon>Bacteria</taxon>
        <taxon>Bacillati</taxon>
        <taxon>Actinomycetota</taxon>
        <taxon>Actinomycetes</taxon>
        <taxon>Kineosporiales</taxon>
        <taxon>Kineosporiaceae</taxon>
        <taxon>Pseudokineococcus</taxon>
    </lineage>
</organism>
<feature type="region of interest" description="Disordered" evidence="2">
    <location>
        <begin position="1"/>
        <end position="99"/>
    </location>
</feature>